<dbReference type="GO" id="GO:0004386">
    <property type="term" value="F:helicase activity"/>
    <property type="evidence" value="ECO:0007669"/>
    <property type="project" value="UniProtKB-KW"/>
</dbReference>
<dbReference type="AlphaFoldDB" id="A0A1L6RBI5"/>
<dbReference type="Pfam" id="PF25888">
    <property type="entry name" value="WHD_DnaB"/>
    <property type="match status" value="1"/>
</dbReference>
<evidence type="ECO:0000313" key="4">
    <source>
        <dbReference type="Proteomes" id="UP000185473"/>
    </source>
</evidence>
<dbReference type="STRING" id="1631871.FOL01_0989"/>
<feature type="region of interest" description="Disordered" evidence="1">
    <location>
        <begin position="380"/>
        <end position="448"/>
    </location>
</feature>
<dbReference type="Proteomes" id="UP000185473">
    <property type="component" value="Chromosome"/>
</dbReference>
<keyword evidence="3" id="KW-0547">Nucleotide-binding</keyword>
<dbReference type="RefSeq" id="WP_075269673.1">
    <property type="nucleotide sequence ID" value="NZ_CP014332.1"/>
</dbReference>
<sequence>MADFSIQQRYRLIYDESIDMTAVRSLTKVYLPIIGRDAYTLYLAWGTVGETTEAKNRHVDLLDQLAMSQQSFMVARSKLEGMGLVRSYKQTTNFGTQWVYQLFPPMAVRTFLSDALLSSLLAHYLGDELFNDLVTDELPESRQISGDNVSKTFFDLVGQENFIHRNHAPLTMADHDKKLPHDIREAAQPLNLGLMADMLQSYGIKQRTLRDNEVDLMIQKTLYGLSDLELVRVIQATTSPNKQIDLVAIKRALEGNFKQSQIRAKTVETNPQPGTAEQPQSNDDDPATRLIHTAQTMSPLQFLKNMRQKDNGFVADNEVKAISDIAKMNIVTSEVLNIVLYELTVIEKKTTLNKTILQTLVNDWSQNHVTDALSALQYLQRRSKKQQSRQTKQSPKKWSRQNNASKQETRPDWENQHGTSISKADAASAREALAAMRARRKQNNSEEN</sequence>
<keyword evidence="3" id="KW-0067">ATP-binding</keyword>
<protein>
    <submittedName>
        <fullName evidence="3">Helicase loader DnaB</fullName>
    </submittedName>
</protein>
<dbReference type="KEGG" id="wjo:FOL01_0989"/>
<keyword evidence="4" id="KW-1185">Reference proteome</keyword>
<evidence type="ECO:0000259" key="2">
    <source>
        <dbReference type="Pfam" id="PF25888"/>
    </source>
</evidence>
<keyword evidence="3" id="KW-0378">Hydrolase</keyword>
<name>A0A1L6RBI5_9LACO</name>
<feature type="compositionally biased region" description="Polar residues" evidence="1">
    <location>
        <begin position="264"/>
        <end position="281"/>
    </location>
</feature>
<reference evidence="3 4" key="1">
    <citation type="submission" date="2016-02" db="EMBL/GenBank/DDBJ databases">
        <title>Complete Genome Sequence of Weissella jogaejeotgali FOL01.</title>
        <authorList>
            <person name="Lee J.-H."/>
            <person name="Ku H.-J."/>
        </authorList>
    </citation>
    <scope>NUCLEOTIDE SEQUENCE [LARGE SCALE GENOMIC DNA]</scope>
    <source>
        <strain evidence="3 4">FOL01</strain>
    </source>
</reference>
<feature type="domain" description="Replicative helicase loading/DNA remodeling protein DnaB N-terminal winged helix" evidence="2">
    <location>
        <begin position="8"/>
        <end position="254"/>
    </location>
</feature>
<dbReference type="OrthoDB" id="2082007at2"/>
<dbReference type="EMBL" id="CP014332">
    <property type="protein sequence ID" value="APS41848.1"/>
    <property type="molecule type" value="Genomic_DNA"/>
</dbReference>
<accession>A0A1L6RBI5</accession>
<gene>
    <name evidence="3" type="ORF">FOL01_0989</name>
</gene>
<dbReference type="InterPro" id="IPR058660">
    <property type="entry name" value="WHD_DnaB"/>
</dbReference>
<keyword evidence="3" id="KW-0347">Helicase</keyword>
<proteinExistence type="predicted"/>
<evidence type="ECO:0000256" key="1">
    <source>
        <dbReference type="SAM" id="MobiDB-lite"/>
    </source>
</evidence>
<feature type="region of interest" description="Disordered" evidence="1">
    <location>
        <begin position="264"/>
        <end position="287"/>
    </location>
</feature>
<evidence type="ECO:0000313" key="3">
    <source>
        <dbReference type="EMBL" id="APS41848.1"/>
    </source>
</evidence>
<feature type="compositionally biased region" description="Low complexity" evidence="1">
    <location>
        <begin position="424"/>
        <end position="436"/>
    </location>
</feature>
<organism evidence="3 4">
    <name type="scientific">Weissella jogaejeotgali</name>
    <dbReference type="NCBI Taxonomy" id="1631871"/>
    <lineage>
        <taxon>Bacteria</taxon>
        <taxon>Bacillati</taxon>
        <taxon>Bacillota</taxon>
        <taxon>Bacilli</taxon>
        <taxon>Lactobacillales</taxon>
        <taxon>Lactobacillaceae</taxon>
        <taxon>Weissella</taxon>
    </lineage>
</organism>